<protein>
    <submittedName>
        <fullName evidence="1">Uncharacterized protein</fullName>
    </submittedName>
</protein>
<accession>A0A3M7SZJ0</accession>
<gene>
    <name evidence="1" type="ORF">BpHYR1_006552</name>
</gene>
<dbReference type="Proteomes" id="UP000276133">
    <property type="component" value="Unassembled WGS sequence"/>
</dbReference>
<reference evidence="1 2" key="1">
    <citation type="journal article" date="2018" name="Sci. Rep.">
        <title>Genomic signatures of local adaptation to the degree of environmental predictability in rotifers.</title>
        <authorList>
            <person name="Franch-Gras L."/>
            <person name="Hahn C."/>
            <person name="Garcia-Roger E.M."/>
            <person name="Carmona M.J."/>
            <person name="Serra M."/>
            <person name="Gomez A."/>
        </authorList>
    </citation>
    <scope>NUCLEOTIDE SEQUENCE [LARGE SCALE GENOMIC DNA]</scope>
    <source>
        <strain evidence="1">HYR1</strain>
    </source>
</reference>
<proteinExistence type="predicted"/>
<dbReference type="AlphaFoldDB" id="A0A3M7SZJ0"/>
<dbReference type="EMBL" id="REGN01000559">
    <property type="protein sequence ID" value="RNA41095.1"/>
    <property type="molecule type" value="Genomic_DNA"/>
</dbReference>
<name>A0A3M7SZJ0_BRAPC</name>
<keyword evidence="2" id="KW-1185">Reference proteome</keyword>
<comment type="caution">
    <text evidence="1">The sequence shown here is derived from an EMBL/GenBank/DDBJ whole genome shotgun (WGS) entry which is preliminary data.</text>
</comment>
<organism evidence="1 2">
    <name type="scientific">Brachionus plicatilis</name>
    <name type="common">Marine rotifer</name>
    <name type="synonym">Brachionus muelleri</name>
    <dbReference type="NCBI Taxonomy" id="10195"/>
    <lineage>
        <taxon>Eukaryota</taxon>
        <taxon>Metazoa</taxon>
        <taxon>Spiralia</taxon>
        <taxon>Gnathifera</taxon>
        <taxon>Rotifera</taxon>
        <taxon>Eurotatoria</taxon>
        <taxon>Monogononta</taxon>
        <taxon>Pseudotrocha</taxon>
        <taxon>Ploima</taxon>
        <taxon>Brachionidae</taxon>
        <taxon>Brachionus</taxon>
    </lineage>
</organism>
<sequence>MSTIVPVRKTGSKIKIVHVNADFYKLVKFTVVPIFLKTFESGALSNIYRITIMPSRGLTSYDSIKKYKISWKCSKGSSIIVGS</sequence>
<evidence type="ECO:0000313" key="1">
    <source>
        <dbReference type="EMBL" id="RNA41095.1"/>
    </source>
</evidence>
<evidence type="ECO:0000313" key="2">
    <source>
        <dbReference type="Proteomes" id="UP000276133"/>
    </source>
</evidence>